<evidence type="ECO:0000256" key="1">
    <source>
        <dbReference type="SAM" id="MobiDB-lite"/>
    </source>
</evidence>
<evidence type="ECO:0000313" key="2">
    <source>
        <dbReference type="EMBL" id="CAL1394363.1"/>
    </source>
</evidence>
<organism evidence="2 3">
    <name type="scientific">Linum trigynum</name>
    <dbReference type="NCBI Taxonomy" id="586398"/>
    <lineage>
        <taxon>Eukaryota</taxon>
        <taxon>Viridiplantae</taxon>
        <taxon>Streptophyta</taxon>
        <taxon>Embryophyta</taxon>
        <taxon>Tracheophyta</taxon>
        <taxon>Spermatophyta</taxon>
        <taxon>Magnoliopsida</taxon>
        <taxon>eudicotyledons</taxon>
        <taxon>Gunneridae</taxon>
        <taxon>Pentapetalae</taxon>
        <taxon>rosids</taxon>
        <taxon>fabids</taxon>
        <taxon>Malpighiales</taxon>
        <taxon>Linaceae</taxon>
        <taxon>Linum</taxon>
    </lineage>
</organism>
<dbReference type="EMBL" id="OZ034819">
    <property type="protein sequence ID" value="CAL1394363.1"/>
    <property type="molecule type" value="Genomic_DNA"/>
</dbReference>
<sequence>MSPTRSHRQEDDLGTGPLLSMLQHSSLARDERQENDAIPHVMIETFLPFYNAMSSNVASAAGAQMVQDKTFSFLDYMMNSYQNVNSFSQPQGLQYVKLKSLEDPNVDVAYASLIS</sequence>
<feature type="region of interest" description="Disordered" evidence="1">
    <location>
        <begin position="1"/>
        <end position="33"/>
    </location>
</feature>
<name>A0AAV2F8V4_9ROSI</name>
<dbReference type="Proteomes" id="UP001497516">
    <property type="component" value="Chromosome 6"/>
</dbReference>
<protein>
    <submittedName>
        <fullName evidence="2">Uncharacterized protein</fullName>
    </submittedName>
</protein>
<dbReference type="AlphaFoldDB" id="A0AAV2F8V4"/>
<evidence type="ECO:0000313" key="3">
    <source>
        <dbReference type="Proteomes" id="UP001497516"/>
    </source>
</evidence>
<reference evidence="2 3" key="1">
    <citation type="submission" date="2024-04" db="EMBL/GenBank/DDBJ databases">
        <authorList>
            <person name="Fracassetti M."/>
        </authorList>
    </citation>
    <scope>NUCLEOTIDE SEQUENCE [LARGE SCALE GENOMIC DNA]</scope>
</reference>
<keyword evidence="3" id="KW-1185">Reference proteome</keyword>
<accession>A0AAV2F8V4</accession>
<proteinExistence type="predicted"/>
<gene>
    <name evidence="2" type="ORF">LTRI10_LOCUS34869</name>
</gene>